<evidence type="ECO:0000259" key="6">
    <source>
        <dbReference type="Pfam" id="PF18697"/>
    </source>
</evidence>
<dbReference type="EMBL" id="JAULJE010000006">
    <property type="protein sequence ID" value="KAK1342090.1"/>
    <property type="molecule type" value="Genomic_DNA"/>
</dbReference>
<sequence>MEVARGAHRCPFSLKEFRARILEALQSTQRAVQKHVHDALPIPTSDLVHPFHPGDSVWVKKFTTQGLTPTWKGPYIVILTTPTAVKIDEIPMWLHHTQLKAAQAE</sequence>
<evidence type="ECO:0000313" key="8">
    <source>
        <dbReference type="Proteomes" id="UP001177744"/>
    </source>
</evidence>
<dbReference type="GO" id="GO:0016779">
    <property type="term" value="F:nucleotidyltransferase activity"/>
    <property type="evidence" value="ECO:0007669"/>
    <property type="project" value="UniProtKB-KW"/>
</dbReference>
<keyword evidence="2" id="KW-0548">Nucleotidyltransferase</keyword>
<keyword evidence="1" id="KW-0808">Transferase</keyword>
<dbReference type="Proteomes" id="UP001177744">
    <property type="component" value="Unassembled WGS sequence"/>
</dbReference>
<accession>A0AA40LQP0</accession>
<protein>
    <recommendedName>
        <fullName evidence="6">Murine leukemia virus integrase C-terminal domain-containing protein</fullName>
    </recommendedName>
</protein>
<evidence type="ECO:0000256" key="3">
    <source>
        <dbReference type="ARBA" id="ARBA00022722"/>
    </source>
</evidence>
<evidence type="ECO:0000256" key="4">
    <source>
        <dbReference type="ARBA" id="ARBA00022759"/>
    </source>
</evidence>
<proteinExistence type="predicted"/>
<evidence type="ECO:0000313" key="7">
    <source>
        <dbReference type="EMBL" id="KAK1342090.1"/>
    </source>
</evidence>
<keyword evidence="3" id="KW-0540">Nuclease</keyword>
<feature type="domain" description="Murine leukemia virus integrase C-terminal" evidence="6">
    <location>
        <begin position="49"/>
        <end position="103"/>
    </location>
</feature>
<dbReference type="Pfam" id="PF18697">
    <property type="entry name" value="MLVIN_C"/>
    <property type="match status" value="1"/>
</dbReference>
<comment type="caution">
    <text evidence="7">The sequence shown here is derived from an EMBL/GenBank/DDBJ whole genome shotgun (WGS) entry which is preliminary data.</text>
</comment>
<evidence type="ECO:0000256" key="1">
    <source>
        <dbReference type="ARBA" id="ARBA00022679"/>
    </source>
</evidence>
<keyword evidence="8" id="KW-1185">Reference proteome</keyword>
<dbReference type="GO" id="GO:0016787">
    <property type="term" value="F:hydrolase activity"/>
    <property type="evidence" value="ECO:0007669"/>
    <property type="project" value="UniProtKB-KW"/>
</dbReference>
<evidence type="ECO:0000256" key="2">
    <source>
        <dbReference type="ARBA" id="ARBA00022695"/>
    </source>
</evidence>
<dbReference type="GO" id="GO:0004519">
    <property type="term" value="F:endonuclease activity"/>
    <property type="evidence" value="ECO:0007669"/>
    <property type="project" value="UniProtKB-KW"/>
</dbReference>
<name>A0AA40LQP0_CNENI</name>
<dbReference type="InterPro" id="IPR040643">
    <property type="entry name" value="MLVIN_C"/>
</dbReference>
<reference evidence="7" key="1">
    <citation type="submission" date="2023-06" db="EMBL/GenBank/DDBJ databases">
        <title>Reference genome for the Northern bat (Eptesicus nilssonii), a most northern bat species.</title>
        <authorList>
            <person name="Laine V.N."/>
            <person name="Pulliainen A.T."/>
            <person name="Lilley T.M."/>
        </authorList>
    </citation>
    <scope>NUCLEOTIDE SEQUENCE</scope>
    <source>
        <strain evidence="7">BLF_Eptnil</strain>
        <tissue evidence="7">Kidney</tissue>
    </source>
</reference>
<dbReference type="AlphaFoldDB" id="A0AA40LQP0"/>
<dbReference type="Gene3D" id="2.30.30.850">
    <property type="match status" value="1"/>
</dbReference>
<evidence type="ECO:0000256" key="5">
    <source>
        <dbReference type="ARBA" id="ARBA00022801"/>
    </source>
</evidence>
<keyword evidence="5" id="KW-0378">Hydrolase</keyword>
<gene>
    <name evidence="7" type="ORF">QTO34_016843</name>
</gene>
<organism evidence="7 8">
    <name type="scientific">Cnephaeus nilssonii</name>
    <name type="common">Northern bat</name>
    <name type="synonym">Eptesicus nilssonii</name>
    <dbReference type="NCBI Taxonomy" id="3371016"/>
    <lineage>
        <taxon>Eukaryota</taxon>
        <taxon>Metazoa</taxon>
        <taxon>Chordata</taxon>
        <taxon>Craniata</taxon>
        <taxon>Vertebrata</taxon>
        <taxon>Euteleostomi</taxon>
        <taxon>Mammalia</taxon>
        <taxon>Eutheria</taxon>
        <taxon>Laurasiatheria</taxon>
        <taxon>Chiroptera</taxon>
        <taxon>Yangochiroptera</taxon>
        <taxon>Vespertilionidae</taxon>
        <taxon>Cnephaeus</taxon>
    </lineage>
</organism>
<keyword evidence="4" id="KW-0255">Endonuclease</keyword>